<feature type="compositionally biased region" description="Polar residues" evidence="1">
    <location>
        <begin position="382"/>
        <end position="391"/>
    </location>
</feature>
<dbReference type="EMBL" id="CP000499">
    <property type="protein sequence ID" value="ABN66985.1"/>
    <property type="molecule type" value="Genomic_DNA"/>
</dbReference>
<feature type="transmembrane region" description="Helical" evidence="2">
    <location>
        <begin position="40"/>
        <end position="68"/>
    </location>
</feature>
<dbReference type="Pfam" id="PF16944">
    <property type="entry name" value="KCH"/>
    <property type="match status" value="1"/>
</dbReference>
<name>A3LWK0_PICST</name>
<dbReference type="STRING" id="322104.A3LWK0"/>
<proteinExistence type="predicted"/>
<dbReference type="GeneID" id="4839205"/>
<dbReference type="InterPro" id="IPR031606">
    <property type="entry name" value="Kch1/2"/>
</dbReference>
<accession>A3LWK0</accession>
<feature type="transmembrane region" description="Helical" evidence="2">
    <location>
        <begin position="203"/>
        <end position="234"/>
    </location>
</feature>
<dbReference type="FunCoup" id="A3LWK0">
    <property type="interactions" value="26"/>
</dbReference>
<dbReference type="Proteomes" id="UP000002258">
    <property type="component" value="Chromosome 5"/>
</dbReference>
<feature type="non-terminal residue" evidence="3">
    <location>
        <position position="391"/>
    </location>
</feature>
<dbReference type="PANTHER" id="PTHR36424">
    <property type="entry name" value="PHEROMONE-REGULATED MEMBRANE PROTEIN 6"/>
    <property type="match status" value="1"/>
</dbReference>
<dbReference type="GO" id="GO:0015079">
    <property type="term" value="F:potassium ion transmembrane transporter activity"/>
    <property type="evidence" value="ECO:0007669"/>
    <property type="project" value="InterPro"/>
</dbReference>
<keyword evidence="4" id="KW-1185">Reference proteome</keyword>
<dbReference type="KEGG" id="pic:PICST_47316"/>
<keyword evidence="2" id="KW-0812">Transmembrane</keyword>
<feature type="transmembrane region" description="Helical" evidence="2">
    <location>
        <begin position="80"/>
        <end position="102"/>
    </location>
</feature>
<dbReference type="PANTHER" id="PTHR36424:SF1">
    <property type="entry name" value="LOW AFFINITY K(+) TRANSPORTER 1-RELATED"/>
    <property type="match status" value="1"/>
</dbReference>
<gene>
    <name evidence="3" type="ORF">PICST_47316</name>
</gene>
<evidence type="ECO:0000256" key="2">
    <source>
        <dbReference type="SAM" id="Phobius"/>
    </source>
</evidence>
<dbReference type="InParanoid" id="A3LWK0"/>
<dbReference type="OrthoDB" id="2128042at2759"/>
<feature type="region of interest" description="Disordered" evidence="1">
    <location>
        <begin position="356"/>
        <end position="391"/>
    </location>
</feature>
<keyword evidence="2" id="KW-1133">Transmembrane helix</keyword>
<dbReference type="eggNOG" id="ENOG502QVFG">
    <property type="taxonomic scope" value="Eukaryota"/>
</dbReference>
<evidence type="ECO:0000256" key="1">
    <source>
        <dbReference type="SAM" id="MobiDB-lite"/>
    </source>
</evidence>
<keyword evidence="2" id="KW-0472">Membrane</keyword>
<dbReference type="GO" id="GO:0005886">
    <property type="term" value="C:plasma membrane"/>
    <property type="evidence" value="ECO:0007669"/>
    <property type="project" value="InterPro"/>
</dbReference>
<sequence>MGLDAEAQIIQDKLDKSTFDLIDVDKFYNTKFSTLMAYLYMWYLMVLSWVLLGADIYTCLCILVYHRWSSAEYQPYAYTYAKWIFTGCIIFEVCLLCVRCVWGIRISSTRNIALVYLNPIARQMYSVKSYNYFCLFNQIKTNSFFRWACLYCNQELDNSLQILVADTPRQVINILTLRFYATGGNYKHSNILRNIKTIATTNLTLAVILSFMCLSLIIFVFFFFMYLYGMILFLPVYFKMHSKSGYWSLRRYCCEIVNDSVRLLVVNNHRSKRELLDRGILDQAAIDRNPLLRGDTATLFANKEFSTDIDEDFKYSARSLDRPGAVHKPLAFNTYIPTPPKSGSIDKKSSYAKVQTRSYETLSLEDRPSHSSSSVAHMAKPYSQSRYVPEN</sequence>
<protein>
    <submittedName>
        <fullName evidence="3">Uncharacterized protein</fullName>
    </submittedName>
</protein>
<dbReference type="OMA" id="RLINCLF"/>
<evidence type="ECO:0000313" key="3">
    <source>
        <dbReference type="EMBL" id="ABN66985.1"/>
    </source>
</evidence>
<dbReference type="AlphaFoldDB" id="A3LWK0"/>
<dbReference type="RefSeq" id="XP_001385014.1">
    <property type="nucleotide sequence ID" value="XM_001384977.1"/>
</dbReference>
<evidence type="ECO:0000313" key="4">
    <source>
        <dbReference type="Proteomes" id="UP000002258"/>
    </source>
</evidence>
<dbReference type="HOGENOM" id="CLU_707071_0_0_1"/>
<organism evidence="3 4">
    <name type="scientific">Scheffersomyces stipitis (strain ATCC 58785 / CBS 6054 / NBRC 10063 / NRRL Y-11545)</name>
    <name type="common">Yeast</name>
    <name type="synonym">Pichia stipitis</name>
    <dbReference type="NCBI Taxonomy" id="322104"/>
    <lineage>
        <taxon>Eukaryota</taxon>
        <taxon>Fungi</taxon>
        <taxon>Dikarya</taxon>
        <taxon>Ascomycota</taxon>
        <taxon>Saccharomycotina</taxon>
        <taxon>Pichiomycetes</taxon>
        <taxon>Debaryomycetaceae</taxon>
        <taxon>Scheffersomyces</taxon>
    </lineage>
</organism>
<reference evidence="3 4" key="1">
    <citation type="journal article" date="2007" name="Nat. Biotechnol.">
        <title>Genome sequence of the lignocellulose-bioconverting and xylose-fermenting yeast Pichia stipitis.</title>
        <authorList>
            <person name="Jeffries T.W."/>
            <person name="Grigoriev I.V."/>
            <person name="Grimwood J."/>
            <person name="Laplaza J.M."/>
            <person name="Aerts A."/>
            <person name="Salamov A."/>
            <person name="Schmutz J."/>
            <person name="Lindquist E."/>
            <person name="Dehal P."/>
            <person name="Shapiro H."/>
            <person name="Jin Y.S."/>
            <person name="Passoth V."/>
            <person name="Richardson P.M."/>
        </authorList>
    </citation>
    <scope>NUCLEOTIDE SEQUENCE [LARGE SCALE GENOMIC DNA]</scope>
    <source>
        <strain evidence="4">ATCC 58785 / CBS 6054 / NBRC 10063 / NRRL Y-11545</strain>
    </source>
</reference>